<dbReference type="InterPro" id="IPR036705">
    <property type="entry name" value="Ribosyl_crysJ1_sf"/>
</dbReference>
<dbReference type="InterPro" id="IPR050792">
    <property type="entry name" value="ADP-ribosylglycohydrolase"/>
</dbReference>
<dbReference type="EMBL" id="CP095474">
    <property type="protein sequence ID" value="URN17860.1"/>
    <property type="molecule type" value="Genomic_DNA"/>
</dbReference>
<proteinExistence type="predicted"/>
<dbReference type="InterPro" id="IPR005502">
    <property type="entry name" value="Ribosyl_crysJ1"/>
</dbReference>
<organism evidence="1 2">
    <name type="scientific">Streptomyces sudanensis</name>
    <dbReference type="NCBI Taxonomy" id="436397"/>
    <lineage>
        <taxon>Bacteria</taxon>
        <taxon>Bacillati</taxon>
        <taxon>Actinomycetota</taxon>
        <taxon>Actinomycetes</taxon>
        <taxon>Kitasatosporales</taxon>
        <taxon>Streptomycetaceae</taxon>
        <taxon>Streptomyces</taxon>
    </lineage>
</organism>
<keyword evidence="2" id="KW-1185">Reference proteome</keyword>
<evidence type="ECO:0000313" key="2">
    <source>
        <dbReference type="Proteomes" id="UP001056383"/>
    </source>
</evidence>
<dbReference type="RefSeq" id="WP_010476076.1">
    <property type="nucleotide sequence ID" value="NZ_CP095474.1"/>
</dbReference>
<dbReference type="Gene3D" id="1.10.4080.10">
    <property type="entry name" value="ADP-ribosylation/Crystallin J1"/>
    <property type="match status" value="1"/>
</dbReference>
<dbReference type="PANTHER" id="PTHR16222">
    <property type="entry name" value="ADP-RIBOSYLGLYCOHYDROLASE"/>
    <property type="match status" value="1"/>
</dbReference>
<accession>A0ABY4TLI1</accession>
<protein>
    <submittedName>
        <fullName evidence="1">ADP-ribosylglycohydrolase family protein</fullName>
    </submittedName>
</protein>
<reference evidence="1" key="1">
    <citation type="submission" date="2022-04" db="EMBL/GenBank/DDBJ databases">
        <title>Systematic whole-genome sequencing reveals an unexpected diversity among actinomycetoma pathogens and provides insights into their antibacterial susceptibilities.</title>
        <authorList>
            <person name="Watson A.K."/>
            <person name="Kepplinger B."/>
            <person name="Bakhiet S.M."/>
            <person name="Mhmoud N.A."/>
            <person name="Chapman J."/>
            <person name="Allenby N."/>
            <person name="Mickiewicz K."/>
            <person name="Goodfellow M."/>
            <person name="Fahal A.H."/>
            <person name="Errington J."/>
        </authorList>
    </citation>
    <scope>NUCLEOTIDE SEQUENCE</scope>
    <source>
        <strain evidence="1">SD 504</strain>
    </source>
</reference>
<evidence type="ECO:0000313" key="1">
    <source>
        <dbReference type="EMBL" id="URN17860.1"/>
    </source>
</evidence>
<gene>
    <name evidence="1" type="ORF">MW084_20165</name>
</gene>
<dbReference type="Pfam" id="PF03747">
    <property type="entry name" value="ADP_ribosyl_GH"/>
    <property type="match status" value="1"/>
</dbReference>
<dbReference type="Proteomes" id="UP001056383">
    <property type="component" value="Chromosome"/>
</dbReference>
<dbReference type="SUPFAM" id="SSF101478">
    <property type="entry name" value="ADP-ribosylglycohydrolase"/>
    <property type="match status" value="1"/>
</dbReference>
<name>A0ABY4TLI1_9ACTN</name>
<sequence length="347" mass="36700">MTDGTGDARPRRTAAEGAATGALLGLALGDAMGLPTEFIDIPRITSWYGPWRDLPLPAPARVTDDTQMTLAVGRALRTATAGGPLAPEGFARALREEFVAWARSPENDRAPGRTCLVACGLLAADLPWQDAAQIGSKGCGADMRVAPVGLVPGLTGGQRAGAAQLQAALTHGHPTALAASDLTAHAVHLLARGAEPLGLVGLLRSYAYENRSRYHEAWLGDLWTRSQDPSPRHFAERGWDECLAVLERVAAALRTADPETDPCLLTGEGWVAEEALATALLCFLMFPREPLTALRRAACTSGDSDSIACLTGAFAGAHLGVAAWPGEWAERVEYRRDLLVLGALWDA</sequence>
<dbReference type="PANTHER" id="PTHR16222:SF12">
    <property type="entry name" value="ADP-RIBOSYLGLYCOHYDROLASE-RELATED"/>
    <property type="match status" value="1"/>
</dbReference>